<dbReference type="Pfam" id="PF08241">
    <property type="entry name" value="Methyltransf_11"/>
    <property type="match status" value="1"/>
</dbReference>
<dbReference type="GO" id="GO:0032259">
    <property type="term" value="P:methylation"/>
    <property type="evidence" value="ECO:0007669"/>
    <property type="project" value="UniProtKB-KW"/>
</dbReference>
<dbReference type="GO" id="GO:0008168">
    <property type="term" value="F:methyltransferase activity"/>
    <property type="evidence" value="ECO:0007669"/>
    <property type="project" value="UniProtKB-KW"/>
</dbReference>
<sequence length="257" mass="30050">MGMAESWIVRDQFNKQATQFDNWTITQDEKTHQFLMEFYNISAADELLEFACGTGAFAIYAAERARTVWGVDISEGMIEVATTNARERQLENIRFICSNAEKVSFESEQFSCVSSKAAYHHMKNYPAVFQEMKRYCQNQGRICIQDIISYEDSKLDDFFERLELLIDSCHHRTLSKQEIVDLYKQNNVEVFRALVSVSTLNFYEYVNHAVQTEEDKAEIDELVRMGLNDPLISQWLFTENDTLFWKRKVLTIAGYKR</sequence>
<organism evidence="2 3">
    <name type="scientific">Paenibacillus popilliae</name>
    <name type="common">Bacillus popilliae</name>
    <dbReference type="NCBI Taxonomy" id="78057"/>
    <lineage>
        <taxon>Bacteria</taxon>
        <taxon>Bacillati</taxon>
        <taxon>Bacillota</taxon>
        <taxon>Bacilli</taxon>
        <taxon>Bacillales</taxon>
        <taxon>Paenibacillaceae</taxon>
        <taxon>Paenibacillus</taxon>
    </lineage>
</organism>
<dbReference type="EMBL" id="SADY01000001">
    <property type="protein sequence ID" value="TQR46683.1"/>
    <property type="molecule type" value="Genomic_DNA"/>
</dbReference>
<evidence type="ECO:0000313" key="3">
    <source>
        <dbReference type="Proteomes" id="UP000316208"/>
    </source>
</evidence>
<keyword evidence="3" id="KW-1185">Reference proteome</keyword>
<protein>
    <submittedName>
        <fullName evidence="2">Class I SAM-dependent methyltransferase</fullName>
    </submittedName>
</protein>
<proteinExistence type="predicted"/>
<reference evidence="2 3" key="1">
    <citation type="submission" date="2018-03" db="EMBL/GenBank/DDBJ databases">
        <title>Aerobic endospore-forming bacteria genome sequencing and assembly.</title>
        <authorList>
            <person name="Cavalcante D.A."/>
            <person name="Driks A."/>
            <person name="Putonti C."/>
            <person name="De-Souza M.T."/>
        </authorList>
    </citation>
    <scope>NUCLEOTIDE SEQUENCE [LARGE SCALE GENOMIC DNA]</scope>
    <source>
        <strain evidence="2 3">SDF0028</strain>
    </source>
</reference>
<name>A0ABY3AVB6_PAEPP</name>
<feature type="domain" description="Methyltransferase type 11" evidence="1">
    <location>
        <begin position="48"/>
        <end position="144"/>
    </location>
</feature>
<comment type="caution">
    <text evidence="2">The sequence shown here is derived from an EMBL/GenBank/DDBJ whole genome shotgun (WGS) entry which is preliminary data.</text>
</comment>
<evidence type="ECO:0000313" key="2">
    <source>
        <dbReference type="EMBL" id="TQR46683.1"/>
    </source>
</evidence>
<accession>A0ABY3AVB6</accession>
<dbReference type="PANTHER" id="PTHR43861:SF1">
    <property type="entry name" value="TRANS-ACONITATE 2-METHYLTRANSFERASE"/>
    <property type="match status" value="1"/>
</dbReference>
<dbReference type="CDD" id="cd02440">
    <property type="entry name" value="AdoMet_MTases"/>
    <property type="match status" value="1"/>
</dbReference>
<dbReference type="PANTHER" id="PTHR43861">
    <property type="entry name" value="TRANS-ACONITATE 2-METHYLTRANSFERASE-RELATED"/>
    <property type="match status" value="1"/>
</dbReference>
<gene>
    <name evidence="2" type="ORF">C7Y44_03235</name>
</gene>
<keyword evidence="2" id="KW-0808">Transferase</keyword>
<keyword evidence="2" id="KW-0489">Methyltransferase</keyword>
<evidence type="ECO:0000259" key="1">
    <source>
        <dbReference type="Pfam" id="PF08241"/>
    </source>
</evidence>
<dbReference type="InterPro" id="IPR029063">
    <property type="entry name" value="SAM-dependent_MTases_sf"/>
</dbReference>
<dbReference type="SUPFAM" id="SSF53335">
    <property type="entry name" value="S-adenosyl-L-methionine-dependent methyltransferases"/>
    <property type="match status" value="1"/>
</dbReference>
<dbReference type="Gene3D" id="3.40.50.150">
    <property type="entry name" value="Vaccinia Virus protein VP39"/>
    <property type="match status" value="1"/>
</dbReference>
<dbReference type="Proteomes" id="UP000316208">
    <property type="component" value="Unassembled WGS sequence"/>
</dbReference>
<dbReference type="InterPro" id="IPR013216">
    <property type="entry name" value="Methyltransf_11"/>
</dbReference>